<keyword evidence="2" id="KW-0472">Membrane</keyword>
<keyword evidence="2" id="KW-0812">Transmembrane</keyword>
<accession>A0AAE3HBP0</accession>
<dbReference type="InterPro" id="IPR018702">
    <property type="entry name" value="DUF2207"/>
</dbReference>
<feature type="transmembrane region" description="Helical" evidence="2">
    <location>
        <begin position="239"/>
        <end position="259"/>
    </location>
</feature>
<feature type="region of interest" description="Disordered" evidence="1">
    <location>
        <begin position="569"/>
        <end position="592"/>
    </location>
</feature>
<name>A0AAE3HBP0_9EURY</name>
<organism evidence="5 6">
    <name type="scientific">Methanolobus chelungpuianus</name>
    <dbReference type="NCBI Taxonomy" id="502115"/>
    <lineage>
        <taxon>Archaea</taxon>
        <taxon>Methanobacteriati</taxon>
        <taxon>Methanobacteriota</taxon>
        <taxon>Stenosarchaea group</taxon>
        <taxon>Methanomicrobia</taxon>
        <taxon>Methanosarcinales</taxon>
        <taxon>Methanosarcinaceae</taxon>
        <taxon>Methanolobus</taxon>
    </lineage>
</organism>
<dbReference type="AlphaFoldDB" id="A0AAE3HBP0"/>
<dbReference type="InterPro" id="IPR048389">
    <property type="entry name" value="YciQ-like_C"/>
</dbReference>
<feature type="transmembrane region" description="Helical" evidence="2">
    <location>
        <begin position="414"/>
        <end position="438"/>
    </location>
</feature>
<proteinExistence type="predicted"/>
<feature type="compositionally biased region" description="Gly residues" evidence="1">
    <location>
        <begin position="571"/>
        <end position="592"/>
    </location>
</feature>
<dbReference type="Pfam" id="PF20990">
    <property type="entry name" value="DUF2207_C"/>
    <property type="match status" value="1"/>
</dbReference>
<evidence type="ECO:0000256" key="2">
    <source>
        <dbReference type="SAM" id="Phobius"/>
    </source>
</evidence>
<comment type="caution">
    <text evidence="5">The sequence shown here is derived from an EMBL/GenBank/DDBJ whole genome shotgun (WGS) entry which is preliminary data.</text>
</comment>
<sequence length="592" mass="65434">MSLLLVASLLLLVSQASARDYSLDQATANITVGHDGITHVEETITYSFDGTFREVYRTVYPPPGGSVENMSGYCTGGQCDFRVVPVSGGYELVGSLPQPTPGQISFVVSYDYYRGVKVYNDVSELHYQLWGDEWDKDLNGFTASITLPASYGEENIQYWICPDQYTTGTYAAAGSAGNITTIIVEADEIPSGSWYEIRVVFPRIDSPDPALVSLQDQDGLDGILAVEKAYERKAMIAGLLFYVAALFLLLTLLFPFYVYHKYGREPDIDYYGLYERELPTDSKPAVVNAIMRGRIGVPNIEGFTATVMDLVDRKYLRLKDTKSTKKHLGLISREKEDVLIEINEAADRFQLLNYEKDVFDLLSSHASEGRILWSDLKKELGKGTGFYYFLNKWNGKVTKHARTDKLFLSNGNSYMTYFSIGVIILAFLGIWLAVSLFPPEQFPVVSSAILLVIAAAVVAVIMIVFVNLSERTLGQWTPEGRLFHKRWDNFRKYLTDFSALREHPPESLRIWDHYMVYAVALGVAEKALDNMSLVVPTEQLAGSHFYPVHHNMVIISGFRSAYQASSPGSSSSGGSGVGGAGGGFGGGGGGAR</sequence>
<evidence type="ECO:0000259" key="4">
    <source>
        <dbReference type="Pfam" id="PF20990"/>
    </source>
</evidence>
<evidence type="ECO:0000259" key="3">
    <source>
        <dbReference type="Pfam" id="PF09972"/>
    </source>
</evidence>
<keyword evidence="2" id="KW-1133">Transmembrane helix</keyword>
<evidence type="ECO:0000256" key="1">
    <source>
        <dbReference type="SAM" id="MobiDB-lite"/>
    </source>
</evidence>
<keyword evidence="6" id="KW-1185">Reference proteome</keyword>
<gene>
    <name evidence="5" type="ORF">PV02_10920</name>
</gene>
<dbReference type="Pfam" id="PF09972">
    <property type="entry name" value="DUF2207"/>
    <property type="match status" value="1"/>
</dbReference>
<feature type="domain" description="Predicted membrane protein YciQ-like C-terminal" evidence="4">
    <location>
        <begin position="273"/>
        <end position="531"/>
    </location>
</feature>
<evidence type="ECO:0008006" key="7">
    <source>
        <dbReference type="Google" id="ProtNLM"/>
    </source>
</evidence>
<evidence type="ECO:0000313" key="5">
    <source>
        <dbReference type="EMBL" id="MCQ6963722.1"/>
    </source>
</evidence>
<protein>
    <recommendedName>
        <fullName evidence="7">DUF2207 domain-containing protein</fullName>
    </recommendedName>
</protein>
<evidence type="ECO:0000313" key="6">
    <source>
        <dbReference type="Proteomes" id="UP001206983"/>
    </source>
</evidence>
<dbReference type="Proteomes" id="UP001206983">
    <property type="component" value="Unassembled WGS sequence"/>
</dbReference>
<dbReference type="EMBL" id="JTEO01000006">
    <property type="protein sequence ID" value="MCQ6963722.1"/>
    <property type="molecule type" value="Genomic_DNA"/>
</dbReference>
<feature type="transmembrane region" description="Helical" evidence="2">
    <location>
        <begin position="444"/>
        <end position="466"/>
    </location>
</feature>
<feature type="domain" description="DUF2207" evidence="3">
    <location>
        <begin position="24"/>
        <end position="201"/>
    </location>
</feature>
<reference evidence="5 6" key="1">
    <citation type="journal article" date="2011" name="Appl. Environ. Microbiol.">
        <title>Methanogenic archaea isolated from Taiwan's Chelungpu fault.</title>
        <authorList>
            <person name="Wu S.Y."/>
            <person name="Lai M.C."/>
        </authorList>
    </citation>
    <scope>NUCLEOTIDE SEQUENCE [LARGE SCALE GENOMIC DNA]</scope>
    <source>
        <strain evidence="5 6">St545Mb</strain>
    </source>
</reference>